<sequence>MHASTVLTLGSLATMASASALDNAFARREFKFPNTVPLAKRAVTGSEYQCHANCGYTILNAEEDSYCDDSEWKELLAACLECANTYDMWGDYGQGVEAAAEACGLSAVPSGSSDDSTSAAATTAAAAETTSAAAQTSAAAAETTSAAAETTAAAEETTAVEETQAEESSAVEETQAEETEAGETAVPTSIIVSTTIASTPTGSNGTSSTPTSTVIQAGAPVFAISHVLAAGAALVAVAGLM</sequence>
<comment type="caution">
    <text evidence="3">The sequence shown here is derived from an EMBL/GenBank/DDBJ whole genome shotgun (WGS) entry which is preliminary data.</text>
</comment>
<dbReference type="OrthoDB" id="4160690at2759"/>
<gene>
    <name evidence="3" type="ORF">B0T10DRAFT_266939</name>
</gene>
<evidence type="ECO:0000256" key="1">
    <source>
        <dbReference type="SAM" id="MobiDB-lite"/>
    </source>
</evidence>
<accession>A0A9P8W8G1</accession>
<feature type="signal peptide" evidence="2">
    <location>
        <begin position="1"/>
        <end position="18"/>
    </location>
</feature>
<proteinExistence type="predicted"/>
<feature type="compositionally biased region" description="Low complexity" evidence="1">
    <location>
        <begin position="135"/>
        <end position="173"/>
    </location>
</feature>
<organism evidence="3 4">
    <name type="scientific">Thelonectria olida</name>
    <dbReference type="NCBI Taxonomy" id="1576542"/>
    <lineage>
        <taxon>Eukaryota</taxon>
        <taxon>Fungi</taxon>
        <taxon>Dikarya</taxon>
        <taxon>Ascomycota</taxon>
        <taxon>Pezizomycotina</taxon>
        <taxon>Sordariomycetes</taxon>
        <taxon>Hypocreomycetidae</taxon>
        <taxon>Hypocreales</taxon>
        <taxon>Nectriaceae</taxon>
        <taxon>Thelonectria</taxon>
    </lineage>
</organism>
<keyword evidence="4" id="KW-1185">Reference proteome</keyword>
<feature type="chain" id="PRO_5040192175" evidence="2">
    <location>
        <begin position="19"/>
        <end position="241"/>
    </location>
</feature>
<protein>
    <submittedName>
        <fullName evidence="3">Uncharacterized protein</fullName>
    </submittedName>
</protein>
<keyword evidence="2" id="KW-0732">Signal</keyword>
<evidence type="ECO:0000313" key="3">
    <source>
        <dbReference type="EMBL" id="KAH6893151.1"/>
    </source>
</evidence>
<evidence type="ECO:0000256" key="2">
    <source>
        <dbReference type="SAM" id="SignalP"/>
    </source>
</evidence>
<dbReference type="Proteomes" id="UP000777438">
    <property type="component" value="Unassembled WGS sequence"/>
</dbReference>
<evidence type="ECO:0000313" key="4">
    <source>
        <dbReference type="Proteomes" id="UP000777438"/>
    </source>
</evidence>
<feature type="region of interest" description="Disordered" evidence="1">
    <location>
        <begin position="135"/>
        <end position="190"/>
    </location>
</feature>
<reference evidence="3 4" key="1">
    <citation type="journal article" date="2021" name="Nat. Commun.">
        <title>Genetic determinants of endophytism in the Arabidopsis root mycobiome.</title>
        <authorList>
            <person name="Mesny F."/>
            <person name="Miyauchi S."/>
            <person name="Thiergart T."/>
            <person name="Pickel B."/>
            <person name="Atanasova L."/>
            <person name="Karlsson M."/>
            <person name="Huettel B."/>
            <person name="Barry K.W."/>
            <person name="Haridas S."/>
            <person name="Chen C."/>
            <person name="Bauer D."/>
            <person name="Andreopoulos W."/>
            <person name="Pangilinan J."/>
            <person name="LaButti K."/>
            <person name="Riley R."/>
            <person name="Lipzen A."/>
            <person name="Clum A."/>
            <person name="Drula E."/>
            <person name="Henrissat B."/>
            <person name="Kohler A."/>
            <person name="Grigoriev I.V."/>
            <person name="Martin F.M."/>
            <person name="Hacquard S."/>
        </authorList>
    </citation>
    <scope>NUCLEOTIDE SEQUENCE [LARGE SCALE GENOMIC DNA]</scope>
    <source>
        <strain evidence="3 4">MPI-CAGE-CH-0241</strain>
    </source>
</reference>
<dbReference type="EMBL" id="JAGPYM010000006">
    <property type="protein sequence ID" value="KAH6893151.1"/>
    <property type="molecule type" value="Genomic_DNA"/>
</dbReference>
<name>A0A9P8W8G1_9HYPO</name>
<dbReference type="AlphaFoldDB" id="A0A9P8W8G1"/>